<feature type="domain" description="DRBM" evidence="9">
    <location>
        <begin position="730"/>
        <end position="767"/>
    </location>
</feature>
<dbReference type="FunFam" id="3.40.50.1000:FF:000035">
    <property type="entry name" value="RNA polymerase II C-terminal domain phosphatase-like 1"/>
    <property type="match status" value="1"/>
</dbReference>
<comment type="catalytic activity">
    <reaction evidence="5">
        <text>O-phospho-L-seryl-[protein] + H2O = L-seryl-[protein] + phosphate</text>
        <dbReference type="Rhea" id="RHEA:20629"/>
        <dbReference type="Rhea" id="RHEA-COMP:9863"/>
        <dbReference type="Rhea" id="RHEA-COMP:11604"/>
        <dbReference type="ChEBI" id="CHEBI:15377"/>
        <dbReference type="ChEBI" id="CHEBI:29999"/>
        <dbReference type="ChEBI" id="CHEBI:43474"/>
        <dbReference type="ChEBI" id="CHEBI:83421"/>
        <dbReference type="EC" id="3.1.3.16"/>
    </reaction>
</comment>
<dbReference type="PANTHER" id="PTHR23081">
    <property type="entry name" value="RNA POLYMERASE II CTD PHOSPHATASE"/>
    <property type="match status" value="1"/>
</dbReference>
<keyword evidence="4" id="KW-0539">Nucleus</keyword>
<dbReference type="InterPro" id="IPR014720">
    <property type="entry name" value="dsRBD_dom"/>
</dbReference>
<evidence type="ECO:0000256" key="6">
    <source>
        <dbReference type="ARBA" id="ARBA00048336"/>
    </source>
</evidence>
<dbReference type="PROSITE" id="PS50969">
    <property type="entry name" value="FCP1"/>
    <property type="match status" value="1"/>
</dbReference>
<comment type="subcellular location">
    <subcellularLocation>
        <location evidence="1">Nucleus</location>
    </subcellularLocation>
</comment>
<keyword evidence="7" id="KW-0694">RNA-binding</keyword>
<dbReference type="SUPFAM" id="SSF56784">
    <property type="entry name" value="HAD-like"/>
    <property type="match status" value="1"/>
</dbReference>
<dbReference type="InterPro" id="IPR036412">
    <property type="entry name" value="HAD-like_sf"/>
</dbReference>
<dbReference type="InterPro" id="IPR039189">
    <property type="entry name" value="Fcp1"/>
</dbReference>
<comment type="catalytic activity">
    <reaction evidence="6">
        <text>O-phospho-L-threonyl-[protein] + H2O = L-threonyl-[protein] + phosphate</text>
        <dbReference type="Rhea" id="RHEA:47004"/>
        <dbReference type="Rhea" id="RHEA-COMP:11060"/>
        <dbReference type="Rhea" id="RHEA-COMP:11605"/>
        <dbReference type="ChEBI" id="CHEBI:15377"/>
        <dbReference type="ChEBI" id="CHEBI:30013"/>
        <dbReference type="ChEBI" id="CHEBI:43474"/>
        <dbReference type="ChEBI" id="CHEBI:61977"/>
        <dbReference type="EC" id="3.1.3.16"/>
    </reaction>
</comment>
<name>A0A2S3GRG6_9POAL</name>
<feature type="region of interest" description="Disordered" evidence="8">
    <location>
        <begin position="506"/>
        <end position="541"/>
    </location>
</feature>
<dbReference type="SMART" id="SM00358">
    <property type="entry name" value="DSRM"/>
    <property type="match status" value="1"/>
</dbReference>
<dbReference type="SUPFAM" id="SSF54768">
    <property type="entry name" value="dsRNA-binding domain-like"/>
    <property type="match status" value="2"/>
</dbReference>
<dbReference type="GO" id="GO:0008420">
    <property type="term" value="F:RNA polymerase II CTD heptapeptide repeat phosphatase activity"/>
    <property type="evidence" value="ECO:0007669"/>
    <property type="project" value="InterPro"/>
</dbReference>
<dbReference type="Gramene" id="PAN07274">
    <property type="protein sequence ID" value="PAN07274"/>
    <property type="gene ID" value="PAHAL_1G323400"/>
</dbReference>
<dbReference type="Gene3D" id="3.30.160.20">
    <property type="match status" value="1"/>
</dbReference>
<evidence type="ECO:0000256" key="2">
    <source>
        <dbReference type="ARBA" id="ARBA00013081"/>
    </source>
</evidence>
<evidence type="ECO:0000256" key="3">
    <source>
        <dbReference type="ARBA" id="ARBA00022801"/>
    </source>
</evidence>
<dbReference type="SMART" id="SM00577">
    <property type="entry name" value="CPDc"/>
    <property type="match status" value="1"/>
</dbReference>
<organism evidence="11">
    <name type="scientific">Panicum hallii</name>
    <dbReference type="NCBI Taxonomy" id="206008"/>
    <lineage>
        <taxon>Eukaryota</taxon>
        <taxon>Viridiplantae</taxon>
        <taxon>Streptophyta</taxon>
        <taxon>Embryophyta</taxon>
        <taxon>Tracheophyta</taxon>
        <taxon>Spermatophyta</taxon>
        <taxon>Magnoliopsida</taxon>
        <taxon>Liliopsida</taxon>
        <taxon>Poales</taxon>
        <taxon>Poaceae</taxon>
        <taxon>PACMAD clade</taxon>
        <taxon>Panicoideae</taxon>
        <taxon>Panicodae</taxon>
        <taxon>Paniceae</taxon>
        <taxon>Panicinae</taxon>
        <taxon>Panicum</taxon>
        <taxon>Panicum sect. Panicum</taxon>
    </lineage>
</organism>
<dbReference type="InterPro" id="IPR023214">
    <property type="entry name" value="HAD_sf"/>
</dbReference>
<dbReference type="AlphaFoldDB" id="A0A2S3GRG6"/>
<dbReference type="EC" id="3.1.3.16" evidence="2"/>
<dbReference type="Gene3D" id="3.40.50.1000">
    <property type="entry name" value="HAD superfamily/HAD-like"/>
    <property type="match status" value="1"/>
</dbReference>
<dbReference type="GO" id="GO:0005634">
    <property type="term" value="C:nucleus"/>
    <property type="evidence" value="ECO:0007669"/>
    <property type="project" value="UniProtKB-SubCell"/>
</dbReference>
<evidence type="ECO:0000313" key="11">
    <source>
        <dbReference type="EMBL" id="PAN07274.1"/>
    </source>
</evidence>
<sequence length="915" mass="101648">MFKSMVYYGNTSIGEVEVWPKGEASAGLAVAAWAREIRVDRLSPPSERCPPLAVMHTVAVDARCLVMESRPPAASDVAPLPLVAMHAACLRDNKTAVVPLGDEELHLVAMTSRRNLTNHACFWGYRLPFGLYNSCLTMLNLRCLGIVFDLDETLIVANTSRSFEDRIDALQRKLSNETDPQRRNGMLSEVKRYQDDKSILKQYIEGDQVYDDGKVYKAQPEVVPPLSDNQQPVTRPVIRLQDKNIILTRINPLIRDTSVLVRLRPAWEDLCSYLIARGRKRFEVYVCTMAERDYALEMWRLLDPDSRLINSVQLHDRMVCVKSGLKKSLLNVFHDGSCHPGMALVIDDRLKVWDEKDQSRVHVVPAFTPYYAPQAEANCSIPVLCVARNVACNVRGSFFKDFDEGLLPRISNISYEDEINDISSALDVGNYLITEDENVAAVNGNRDALPFDGMADAEVDRRMKEASGSAQAFHPTVASFVMPVAPAQNLVSSSVAPVAPPLGMTPPPFNQPVVQPGFSDPLQGSPAREEGEVPESELDPDTRRRLLILQHGQDTRDPTPPLPAIPPVQVPVPPVQVPVPPVQPHGNWFPTEDGINPSNLNRGSAGFTVQSDSMLYEKKQAPHPSFFHGGDSPMSSDRFSYQNQRFSTQLSHIEDHHMLQNHGPPKYIAFSGEELSTRHVPSRQRNNQMESGRHFAQYAGTSAGILEGIALKCGSKVEYRSTLCDTAELQFSIEVWIVGEKIGEGIGRTRREAQRQAAEMSLRNLANKYLSSDPNKMTALKENGFGSNHNFFGYSGNTRDDMLPVPSTSEESRFMKMEDNNSQKTGGSVAALKELVEVGGQILGKGVALTWEEAKLQAADEAIVTLRSMLGQLGHKRSGSPRSLAPNFNKRFKPDFPRVQRVPYGTYSRIEGHVP</sequence>
<dbReference type="Proteomes" id="UP000243499">
    <property type="component" value="Chromosome 1"/>
</dbReference>
<dbReference type="GO" id="GO:0003723">
    <property type="term" value="F:RNA binding"/>
    <property type="evidence" value="ECO:0007669"/>
    <property type="project" value="UniProtKB-UniRule"/>
</dbReference>
<dbReference type="PROSITE" id="PS50137">
    <property type="entry name" value="DS_RBD"/>
    <property type="match status" value="1"/>
</dbReference>
<dbReference type="FunFam" id="3.30.160.20:FF:000068">
    <property type="entry name" value="RNA polymerase II C-terminal domain phosphatase-like 1"/>
    <property type="match status" value="1"/>
</dbReference>
<evidence type="ECO:0000259" key="10">
    <source>
        <dbReference type="PROSITE" id="PS50969"/>
    </source>
</evidence>
<dbReference type="EMBL" id="CM008046">
    <property type="protein sequence ID" value="PAN07274.1"/>
    <property type="molecule type" value="Genomic_DNA"/>
</dbReference>
<dbReference type="PANTHER" id="PTHR23081:SF0">
    <property type="entry name" value="RNA POLYMERASE II C-TERMINAL DOMAIN PHOSPHATASE-LIKE 1"/>
    <property type="match status" value="1"/>
</dbReference>
<evidence type="ECO:0000256" key="7">
    <source>
        <dbReference type="PROSITE-ProRule" id="PRU00266"/>
    </source>
</evidence>
<evidence type="ECO:0000256" key="8">
    <source>
        <dbReference type="SAM" id="MobiDB-lite"/>
    </source>
</evidence>
<accession>A0A2S3GRG6</accession>
<reference evidence="11" key="1">
    <citation type="submission" date="2018-04" db="EMBL/GenBank/DDBJ databases">
        <title>WGS assembly of Panicum hallii.</title>
        <authorList>
            <person name="Lovell J."/>
            <person name="Jenkins J."/>
            <person name="Lowry D."/>
            <person name="Mamidi S."/>
            <person name="Sreedasyam A."/>
            <person name="Weng X."/>
            <person name="Barry K."/>
            <person name="Bonette J."/>
            <person name="Campitelli B."/>
            <person name="Daum C."/>
            <person name="Gordon S."/>
            <person name="Gould B."/>
            <person name="Lipzen A."/>
            <person name="Macqueen A."/>
            <person name="Palacio-Mejia J."/>
            <person name="Plott C."/>
            <person name="Shakirov E."/>
            <person name="Shu S."/>
            <person name="Yoshinaga Y."/>
            <person name="Zane M."/>
            <person name="Rokhsar D."/>
            <person name="Grimwood J."/>
            <person name="Schmutz J."/>
            <person name="Juenger T."/>
        </authorList>
    </citation>
    <scope>NUCLEOTIDE SEQUENCE [LARGE SCALE GENOMIC DNA]</scope>
    <source>
        <strain evidence="11">FIL2</strain>
    </source>
</reference>
<dbReference type="InterPro" id="IPR004274">
    <property type="entry name" value="FCP1_dom"/>
</dbReference>
<evidence type="ECO:0000256" key="5">
    <source>
        <dbReference type="ARBA" id="ARBA00047761"/>
    </source>
</evidence>
<dbReference type="Pfam" id="PF03031">
    <property type="entry name" value="NIF"/>
    <property type="match status" value="1"/>
</dbReference>
<keyword evidence="3" id="KW-0378">Hydrolase</keyword>
<protein>
    <recommendedName>
        <fullName evidence="2">protein-serine/threonine phosphatase</fullName>
        <ecNumber evidence="2">3.1.3.16</ecNumber>
    </recommendedName>
</protein>
<evidence type="ECO:0000259" key="9">
    <source>
        <dbReference type="PROSITE" id="PS50137"/>
    </source>
</evidence>
<evidence type="ECO:0000256" key="1">
    <source>
        <dbReference type="ARBA" id="ARBA00004123"/>
    </source>
</evidence>
<gene>
    <name evidence="11" type="ORF">PAHAL_1G323400</name>
</gene>
<feature type="domain" description="FCP1 homology" evidence="10">
    <location>
        <begin position="139"/>
        <end position="390"/>
    </location>
</feature>
<evidence type="ECO:0000256" key="4">
    <source>
        <dbReference type="ARBA" id="ARBA00023242"/>
    </source>
</evidence>
<dbReference type="Pfam" id="PF00035">
    <property type="entry name" value="dsrm"/>
    <property type="match status" value="1"/>
</dbReference>
<proteinExistence type="predicted"/>